<comment type="caution">
    <text evidence="1">The sequence shown here is derived from an EMBL/GenBank/DDBJ whole genome shotgun (WGS) entry which is preliminary data.</text>
</comment>
<accession>A0A0N0M169</accession>
<dbReference type="STRING" id="187330.AMS58_03255"/>
<dbReference type="Gene3D" id="3.20.20.70">
    <property type="entry name" value="Aldolase class I"/>
    <property type="match status" value="1"/>
</dbReference>
<evidence type="ECO:0000313" key="1">
    <source>
        <dbReference type="EMBL" id="KPH64279.1"/>
    </source>
</evidence>
<gene>
    <name evidence="1" type="ORF">ADS77_06220</name>
</gene>
<sequence>MWPHRENTFVHREKLYQQILSTPEISGVTFLGGEPLEQADNTLWLIKRIKEKTDLTSVVYTGFEQSELEAKGYWPTLYENSDLIISGRYQQSLRNTYLRLRGSTNQKLIYPLDSRLMKESDGGNEIEIVIDSLGSITTLGYPD</sequence>
<dbReference type="EMBL" id="LHPH01000005">
    <property type="protein sequence ID" value="KPH64279.1"/>
    <property type="molecule type" value="Genomic_DNA"/>
</dbReference>
<evidence type="ECO:0000313" key="2">
    <source>
        <dbReference type="Proteomes" id="UP000037848"/>
    </source>
</evidence>
<organism evidence="1 2">
    <name type="scientific">Pseudoalteromonas porphyrae</name>
    <dbReference type="NCBI Taxonomy" id="187330"/>
    <lineage>
        <taxon>Bacteria</taxon>
        <taxon>Pseudomonadati</taxon>
        <taxon>Pseudomonadota</taxon>
        <taxon>Gammaproteobacteria</taxon>
        <taxon>Alteromonadales</taxon>
        <taxon>Pseudoalteromonadaceae</taxon>
        <taxon>Pseudoalteromonas</taxon>
    </lineage>
</organism>
<evidence type="ECO:0008006" key="3">
    <source>
        <dbReference type="Google" id="ProtNLM"/>
    </source>
</evidence>
<dbReference type="PATRIC" id="fig|187330.3.peg.3224"/>
<keyword evidence="2" id="KW-1185">Reference proteome</keyword>
<name>A0A0N0M169_9GAMM</name>
<dbReference type="Proteomes" id="UP000037848">
    <property type="component" value="Unassembled WGS sequence"/>
</dbReference>
<proteinExistence type="predicted"/>
<dbReference type="InterPro" id="IPR013785">
    <property type="entry name" value="Aldolase_TIM"/>
</dbReference>
<dbReference type="Pfam" id="PF13353">
    <property type="entry name" value="Fer4_12"/>
    <property type="match status" value="1"/>
</dbReference>
<protein>
    <recommendedName>
        <fullName evidence="3">Radical SAM core domain-containing protein</fullName>
    </recommendedName>
</protein>
<reference evidence="1 2" key="1">
    <citation type="submission" date="2015-08" db="EMBL/GenBank/DDBJ databases">
        <title>Draft Genome Sequence of Pseudoalteromonas porphyrae UCD-SED14.</title>
        <authorList>
            <person name="Coil D.A."/>
            <person name="Jospin G."/>
            <person name="Lee R.D."/>
            <person name="Eisen J.A."/>
        </authorList>
    </citation>
    <scope>NUCLEOTIDE SEQUENCE [LARGE SCALE GENOMIC DNA]</scope>
    <source>
        <strain evidence="1 2">UCD-SED14</strain>
    </source>
</reference>
<dbReference type="AlphaFoldDB" id="A0A0N0M169"/>